<dbReference type="EC" id="7.6.2.1" evidence="16"/>
<dbReference type="GO" id="GO:0000287">
    <property type="term" value="F:magnesium ion binding"/>
    <property type="evidence" value="ECO:0007669"/>
    <property type="project" value="UniProtKB-UniRule"/>
</dbReference>
<dbReference type="GO" id="GO:0005524">
    <property type="term" value="F:ATP binding"/>
    <property type="evidence" value="ECO:0007669"/>
    <property type="project" value="UniProtKB-UniRule"/>
</dbReference>
<evidence type="ECO:0000256" key="2">
    <source>
        <dbReference type="ARBA" id="ARBA00004141"/>
    </source>
</evidence>
<reference evidence="19 20" key="1">
    <citation type="submission" date="2019-09" db="EMBL/GenBank/DDBJ databases">
        <title>Bird 10,000 Genomes (B10K) Project - Family phase.</title>
        <authorList>
            <person name="Zhang G."/>
        </authorList>
    </citation>
    <scope>NUCLEOTIDE SEQUENCE [LARGE SCALE GENOMIC DNA]</scope>
    <source>
        <strain evidence="19">B10K-DU-006-09</strain>
        <tissue evidence="19">Muscle</tissue>
    </source>
</reference>
<dbReference type="Pfam" id="PF13246">
    <property type="entry name" value="Cation_ATPase"/>
    <property type="match status" value="1"/>
</dbReference>
<dbReference type="PROSITE" id="PS00154">
    <property type="entry name" value="ATPASE_E1_E2"/>
    <property type="match status" value="1"/>
</dbReference>
<dbReference type="GO" id="GO:0005886">
    <property type="term" value="C:plasma membrane"/>
    <property type="evidence" value="ECO:0007669"/>
    <property type="project" value="TreeGrafter"/>
</dbReference>
<dbReference type="Gene3D" id="3.40.1110.10">
    <property type="entry name" value="Calcium-transporting ATPase, cytoplasmic domain N"/>
    <property type="match status" value="1"/>
</dbReference>
<keyword evidence="5 15" id="KW-0479">Metal-binding</keyword>
<evidence type="ECO:0000256" key="13">
    <source>
        <dbReference type="PIRSR" id="PIRSR606539-1"/>
    </source>
</evidence>
<evidence type="ECO:0000256" key="1">
    <source>
        <dbReference type="ARBA" id="ARBA00001946"/>
    </source>
</evidence>
<feature type="binding site" evidence="14">
    <location>
        <position position="76"/>
    </location>
    <ligand>
        <name>ATP</name>
        <dbReference type="ChEBI" id="CHEBI:30616"/>
    </ligand>
</feature>
<dbReference type="SUPFAM" id="SSF81660">
    <property type="entry name" value="Metal cation-transporting ATPase, ATP-binding domain N"/>
    <property type="match status" value="1"/>
</dbReference>
<feature type="transmembrane region" description="Helical" evidence="16">
    <location>
        <begin position="547"/>
        <end position="567"/>
    </location>
</feature>
<feature type="binding site" evidence="15">
    <location>
        <position position="457"/>
    </location>
    <ligand>
        <name>Mg(2+)</name>
        <dbReference type="ChEBI" id="CHEBI:18420"/>
    </ligand>
</feature>
<dbReference type="PANTHER" id="PTHR24092">
    <property type="entry name" value="PROBABLE PHOSPHOLIPID-TRANSPORTING ATPASE"/>
    <property type="match status" value="1"/>
</dbReference>
<evidence type="ECO:0000256" key="15">
    <source>
        <dbReference type="PIRSR" id="PIRSR606539-3"/>
    </source>
</evidence>
<feature type="binding site" evidence="15">
    <location>
        <position position="461"/>
    </location>
    <ligand>
        <name>Mg(2+)</name>
        <dbReference type="ChEBI" id="CHEBI:18420"/>
    </ligand>
</feature>
<dbReference type="InterPro" id="IPR023299">
    <property type="entry name" value="ATPase_P-typ_cyto_dom_N"/>
</dbReference>
<feature type="transmembrane region" description="Helical" evidence="16">
    <location>
        <begin position="597"/>
        <end position="619"/>
    </location>
</feature>
<accession>A0A7L3YUA8</accession>
<feature type="binding site" evidence="14">
    <location>
        <position position="191"/>
    </location>
    <ligand>
        <name>ATP</name>
        <dbReference type="ChEBI" id="CHEBI:30616"/>
    </ligand>
</feature>
<dbReference type="GO" id="GO:0045332">
    <property type="term" value="P:phospholipid translocation"/>
    <property type="evidence" value="ECO:0007669"/>
    <property type="project" value="TreeGrafter"/>
</dbReference>
<evidence type="ECO:0000256" key="12">
    <source>
        <dbReference type="ARBA" id="ARBA00034036"/>
    </source>
</evidence>
<feature type="binding site" evidence="14">
    <location>
        <position position="74"/>
    </location>
    <ligand>
        <name>ATP</name>
        <dbReference type="ChEBI" id="CHEBI:30616"/>
    </ligand>
</feature>
<feature type="binding site" evidence="14">
    <location>
        <position position="325"/>
    </location>
    <ligand>
        <name>ATP</name>
        <dbReference type="ChEBI" id="CHEBI:30616"/>
    </ligand>
</feature>
<dbReference type="PANTHER" id="PTHR24092:SF33">
    <property type="entry name" value="PHOSPHOLIPID-TRANSPORTING ATPASE IH"/>
    <property type="match status" value="1"/>
</dbReference>
<dbReference type="Proteomes" id="UP000563060">
    <property type="component" value="Unassembled WGS sequence"/>
</dbReference>
<proteinExistence type="inferred from homology"/>
<feature type="active site" description="4-aspartylphosphate intermediate" evidence="13">
    <location>
        <position position="74"/>
    </location>
</feature>
<feature type="binding site" evidence="15">
    <location>
        <position position="76"/>
    </location>
    <ligand>
        <name>Mg(2+)</name>
        <dbReference type="ChEBI" id="CHEBI:18420"/>
    </ligand>
</feature>
<comment type="cofactor">
    <cofactor evidence="1 15">
        <name>Mg(2+)</name>
        <dbReference type="ChEBI" id="CHEBI:18420"/>
    </cofactor>
</comment>
<dbReference type="InterPro" id="IPR006539">
    <property type="entry name" value="P-type_ATPase_IV"/>
</dbReference>
<keyword evidence="8 15" id="KW-0460">Magnesium</keyword>
<evidence type="ECO:0000256" key="7">
    <source>
        <dbReference type="ARBA" id="ARBA00022840"/>
    </source>
</evidence>
<gene>
    <name evidence="19" type="primary">Atp11a</name>
    <name evidence="19" type="ORF">FREGRA_R09107</name>
</gene>
<feature type="coiled-coil region" evidence="17">
    <location>
        <begin position="259"/>
        <end position="286"/>
    </location>
</feature>
<keyword evidence="7 14" id="KW-0067">ATP-binding</keyword>
<keyword evidence="11 16" id="KW-0472">Membrane</keyword>
<evidence type="ECO:0000313" key="20">
    <source>
        <dbReference type="Proteomes" id="UP000563060"/>
    </source>
</evidence>
<keyword evidence="20" id="KW-1185">Reference proteome</keyword>
<feature type="non-terminal residue" evidence="19">
    <location>
        <position position="1"/>
    </location>
</feature>
<dbReference type="Gene3D" id="3.40.50.1000">
    <property type="entry name" value="HAD superfamily/HAD-like"/>
    <property type="match status" value="1"/>
</dbReference>
<dbReference type="GO" id="GO:0016887">
    <property type="term" value="F:ATP hydrolysis activity"/>
    <property type="evidence" value="ECO:0007669"/>
    <property type="project" value="InterPro"/>
</dbReference>
<dbReference type="NCBIfam" id="TIGR01652">
    <property type="entry name" value="ATPase-Plipid"/>
    <property type="match status" value="1"/>
</dbReference>
<dbReference type="Pfam" id="PF16212">
    <property type="entry name" value="PhoLip_ATPase_C"/>
    <property type="match status" value="1"/>
</dbReference>
<name>A0A7L3YUA8_FREGA</name>
<dbReference type="FunFam" id="3.40.50.1000:FF:000012">
    <property type="entry name" value="Phospholipid-transporting ATPase"/>
    <property type="match status" value="1"/>
</dbReference>
<dbReference type="InterPro" id="IPR023298">
    <property type="entry name" value="ATPase_P-typ_TM_dom_sf"/>
</dbReference>
<feature type="transmembrane region" description="Helical" evidence="16">
    <location>
        <begin position="695"/>
        <end position="720"/>
    </location>
</feature>
<comment type="catalytic activity">
    <reaction evidence="12 16">
        <text>ATP + H2O + phospholipidSide 1 = ADP + phosphate + phospholipidSide 2.</text>
        <dbReference type="EC" id="7.6.2.1"/>
    </reaction>
</comment>
<dbReference type="GO" id="GO:0140326">
    <property type="term" value="F:ATPase-coupled intramembrane lipid transporter activity"/>
    <property type="evidence" value="ECO:0007669"/>
    <property type="project" value="UniProtKB-EC"/>
</dbReference>
<organism evidence="19 20">
    <name type="scientific">Fregetta grallaria</name>
    <name type="common">White-bellied storm-petrel</name>
    <name type="synonym">Procellaria grallaria</name>
    <dbReference type="NCBI Taxonomy" id="79628"/>
    <lineage>
        <taxon>Eukaryota</taxon>
        <taxon>Metazoa</taxon>
        <taxon>Chordata</taxon>
        <taxon>Craniata</taxon>
        <taxon>Vertebrata</taxon>
        <taxon>Euteleostomi</taxon>
        <taxon>Archelosauria</taxon>
        <taxon>Archosauria</taxon>
        <taxon>Dinosauria</taxon>
        <taxon>Saurischia</taxon>
        <taxon>Theropoda</taxon>
        <taxon>Coelurosauria</taxon>
        <taxon>Aves</taxon>
        <taxon>Neognathae</taxon>
        <taxon>Neoaves</taxon>
        <taxon>Aequornithes</taxon>
        <taxon>Procellariiformes</taxon>
        <taxon>Hydrobatidae</taxon>
        <taxon>Fregetta</taxon>
    </lineage>
</organism>
<dbReference type="SUPFAM" id="SSF81665">
    <property type="entry name" value="Calcium ATPase, transmembrane domain M"/>
    <property type="match status" value="1"/>
</dbReference>
<protein>
    <recommendedName>
        <fullName evidence="16">Phospholipid-transporting ATPase</fullName>
        <ecNumber evidence="16">7.6.2.1</ecNumber>
    </recommendedName>
</protein>
<dbReference type="InterPro" id="IPR023214">
    <property type="entry name" value="HAD_sf"/>
</dbReference>
<dbReference type="SUPFAM" id="SSF56784">
    <property type="entry name" value="HAD-like"/>
    <property type="match status" value="1"/>
</dbReference>
<dbReference type="PRINTS" id="PR00119">
    <property type="entry name" value="CATATPASE"/>
</dbReference>
<dbReference type="AlphaFoldDB" id="A0A7L3YUA8"/>
<comment type="caution">
    <text evidence="19">The sequence shown here is derived from an EMBL/GenBank/DDBJ whole genome shotgun (WGS) entry which is preliminary data.</text>
</comment>
<evidence type="ECO:0000256" key="3">
    <source>
        <dbReference type="ARBA" id="ARBA00008109"/>
    </source>
</evidence>
<keyword evidence="17" id="KW-0175">Coiled coil</keyword>
<keyword evidence="10 16" id="KW-1133">Transmembrane helix</keyword>
<evidence type="ECO:0000256" key="10">
    <source>
        <dbReference type="ARBA" id="ARBA00022989"/>
    </source>
</evidence>
<feature type="transmembrane region" description="Helical" evidence="16">
    <location>
        <begin position="631"/>
        <end position="653"/>
    </location>
</feature>
<sequence length="826" mass="94359">QFLRAFTDFLAFMVLFNYIIPVSMYVTVEMQKFLGSYFLTWDEEMFDEDTGEGPLVNTSDLNEELGQIEYVFTDKTGTLTENNMEFIECCIEGHVYVPHVICNGQILHDCTGIDMIDSSPGGSGKEREELFFRALCLCHTVQVKDDDSVDGLKKNQLSRRSCIYISSSPDEVALVEGIQRYVFELLEVLSFDSVRRRMSVIVKSSTGDIFLFCKGADSSIFPRVKEGKIDQIRSRVERNAVEGLRTLCVAYKKLTAEEYSNAQKLLQNAKLALQDREKKLAEVYEKIERDFILLGATAVEDRLQEKAADTIEALQKAGIKVWVLTGDKMETAAATCYACKLFRRNTQILELTTKKIEEQSLHDVLFDLSKTVLRHNGSLTRDTFSGTNKPQCTFIQLTAELEPEAAVQANALKETGLDAAENCSCSAALIFNTFFFFQIVKLIKLSKEHPITLAIGDGANDVSMILEAHVGIGIIGKEGRQAARNSDYAIPKFKHLKKMLLVHGHFYYVRISELVQYFFYKNVCFIFPQFLYQFFCGFSQQTLYDTAYLTLYNISFTSLPILLYGLMEQHVSADTLKREPSLYRDVAKNALLRWRAFIYWTFLGVFDAVVFFFGAYFLFDNTVVTSNGQMFGNWTFGTLVFTVLVFTVTLKLALDTHYWTWINHFMIWGSLVFYIIFSLLWGGIIWPFLNYQRMYYVFMQMLSSGPAWLGIILLITVSLLPDVLKKVLCRQLWPTATERIQNASRHCREHISEFTPLACLKSPRYRSSDCSNSPARRSNSHSKKMMFTHWRGVDYSVLPSVFGYSNKHCRSSAGYRYNGSGLETSV</sequence>
<evidence type="ECO:0000256" key="14">
    <source>
        <dbReference type="PIRSR" id="PIRSR606539-2"/>
    </source>
</evidence>
<keyword evidence="6 14" id="KW-0547">Nucleotide-binding</keyword>
<dbReference type="GO" id="GO:0005783">
    <property type="term" value="C:endoplasmic reticulum"/>
    <property type="evidence" value="ECO:0007669"/>
    <property type="project" value="TreeGrafter"/>
</dbReference>
<dbReference type="InterPro" id="IPR032630">
    <property type="entry name" value="P_typ_ATPase_c"/>
</dbReference>
<feature type="binding site" evidence="14">
    <location>
        <position position="245"/>
    </location>
    <ligand>
        <name>ATP</name>
        <dbReference type="ChEBI" id="CHEBI:30616"/>
    </ligand>
</feature>
<evidence type="ECO:0000256" key="11">
    <source>
        <dbReference type="ARBA" id="ARBA00023136"/>
    </source>
</evidence>
<keyword evidence="9 16" id="KW-1278">Translocase</keyword>
<evidence type="ECO:0000313" key="19">
    <source>
        <dbReference type="EMBL" id="NXW04366.1"/>
    </source>
</evidence>
<evidence type="ECO:0000259" key="18">
    <source>
        <dbReference type="Pfam" id="PF16212"/>
    </source>
</evidence>
<evidence type="ECO:0000256" key="16">
    <source>
        <dbReference type="RuleBase" id="RU362033"/>
    </source>
</evidence>
<keyword evidence="4 16" id="KW-0812">Transmembrane</keyword>
<feature type="domain" description="P-type ATPase C-terminal" evidence="18">
    <location>
        <begin position="483"/>
        <end position="735"/>
    </location>
</feature>
<feature type="binding site" evidence="15">
    <location>
        <position position="74"/>
    </location>
    <ligand>
        <name>Mg(2+)</name>
        <dbReference type="ChEBI" id="CHEBI:18420"/>
    </ligand>
</feature>
<dbReference type="GO" id="GO:0055037">
    <property type="term" value="C:recycling endosome"/>
    <property type="evidence" value="ECO:0007669"/>
    <property type="project" value="TreeGrafter"/>
</dbReference>
<evidence type="ECO:0000256" key="8">
    <source>
        <dbReference type="ARBA" id="ARBA00022842"/>
    </source>
</evidence>
<dbReference type="NCBIfam" id="TIGR01494">
    <property type="entry name" value="ATPase_P-type"/>
    <property type="match status" value="1"/>
</dbReference>
<feature type="binding site" evidence="14">
    <location>
        <position position="326"/>
    </location>
    <ligand>
        <name>ATP</name>
        <dbReference type="ChEBI" id="CHEBI:30616"/>
    </ligand>
</feature>
<evidence type="ECO:0000256" key="9">
    <source>
        <dbReference type="ARBA" id="ARBA00022967"/>
    </source>
</evidence>
<dbReference type="InterPro" id="IPR018303">
    <property type="entry name" value="ATPase_P-typ_P_site"/>
</dbReference>
<evidence type="ECO:0000256" key="6">
    <source>
        <dbReference type="ARBA" id="ARBA00022741"/>
    </source>
</evidence>
<feature type="non-terminal residue" evidence="19">
    <location>
        <position position="826"/>
    </location>
</feature>
<comment type="similarity">
    <text evidence="3 16">Belongs to the cation transport ATPase (P-type) (TC 3.A.3) family. Type IV subfamily.</text>
</comment>
<evidence type="ECO:0000256" key="4">
    <source>
        <dbReference type="ARBA" id="ARBA00022692"/>
    </source>
</evidence>
<feature type="binding site" evidence="14">
    <location>
        <position position="327"/>
    </location>
    <ligand>
        <name>ATP</name>
        <dbReference type="ChEBI" id="CHEBI:30616"/>
    </ligand>
</feature>
<feature type="binding site" evidence="14">
    <location>
        <position position="214"/>
    </location>
    <ligand>
        <name>ATP</name>
        <dbReference type="ChEBI" id="CHEBI:30616"/>
    </ligand>
</feature>
<evidence type="ECO:0000256" key="17">
    <source>
        <dbReference type="SAM" id="Coils"/>
    </source>
</evidence>
<feature type="transmembrane region" description="Helical" evidence="16">
    <location>
        <begin position="665"/>
        <end position="689"/>
    </location>
</feature>
<dbReference type="InterPro" id="IPR036412">
    <property type="entry name" value="HAD-like_sf"/>
</dbReference>
<evidence type="ECO:0000256" key="5">
    <source>
        <dbReference type="ARBA" id="ARBA00022723"/>
    </source>
</evidence>
<dbReference type="EMBL" id="VZZT01000684">
    <property type="protein sequence ID" value="NXW04366.1"/>
    <property type="molecule type" value="Genomic_DNA"/>
</dbReference>
<feature type="binding site" evidence="14">
    <location>
        <position position="461"/>
    </location>
    <ligand>
        <name>ATP</name>
        <dbReference type="ChEBI" id="CHEBI:30616"/>
    </ligand>
</feature>
<feature type="binding site" evidence="14">
    <location>
        <position position="75"/>
    </location>
    <ligand>
        <name>ATP</name>
        <dbReference type="ChEBI" id="CHEBI:30616"/>
    </ligand>
</feature>
<feature type="binding site" evidence="14">
    <location>
        <position position="171"/>
    </location>
    <ligand>
        <name>ATP</name>
        <dbReference type="ChEBI" id="CHEBI:30616"/>
    </ligand>
</feature>
<feature type="binding site" evidence="14">
    <location>
        <position position="460"/>
    </location>
    <ligand>
        <name>ATP</name>
        <dbReference type="ChEBI" id="CHEBI:30616"/>
    </ligand>
</feature>
<feature type="transmembrane region" description="Helical" evidence="16">
    <location>
        <begin position="6"/>
        <end position="28"/>
    </location>
</feature>
<dbReference type="InterPro" id="IPR001757">
    <property type="entry name" value="P_typ_ATPase"/>
</dbReference>
<comment type="subcellular location">
    <subcellularLocation>
        <location evidence="2 16">Membrane</location>
        <topology evidence="2 16">Multi-pass membrane protein</topology>
    </subcellularLocation>
</comment>